<proteinExistence type="predicted"/>
<gene>
    <name evidence="2" type="ORF">GCM10023230_26960</name>
</gene>
<evidence type="ECO:0000256" key="1">
    <source>
        <dbReference type="SAM" id="Phobius"/>
    </source>
</evidence>
<dbReference type="Proteomes" id="UP001500141">
    <property type="component" value="Unassembled WGS sequence"/>
</dbReference>
<accession>A0ABP9A8Z5</accession>
<organism evidence="2 3">
    <name type="scientific">Flavobacterium hankyongi</name>
    <dbReference type="NCBI Taxonomy" id="1176532"/>
    <lineage>
        <taxon>Bacteria</taxon>
        <taxon>Pseudomonadati</taxon>
        <taxon>Bacteroidota</taxon>
        <taxon>Flavobacteriia</taxon>
        <taxon>Flavobacteriales</taxon>
        <taxon>Flavobacteriaceae</taxon>
        <taxon>Flavobacterium</taxon>
    </lineage>
</organism>
<dbReference type="EMBL" id="BAABIP010000022">
    <property type="protein sequence ID" value="GAA4774782.1"/>
    <property type="molecule type" value="Genomic_DNA"/>
</dbReference>
<keyword evidence="3" id="KW-1185">Reference proteome</keyword>
<comment type="caution">
    <text evidence="2">The sequence shown here is derived from an EMBL/GenBank/DDBJ whole genome shotgun (WGS) entry which is preliminary data.</text>
</comment>
<evidence type="ECO:0000313" key="3">
    <source>
        <dbReference type="Proteomes" id="UP001500141"/>
    </source>
</evidence>
<protein>
    <submittedName>
        <fullName evidence="2">Uncharacterized protein</fullName>
    </submittedName>
</protein>
<keyword evidence="1" id="KW-1133">Transmembrane helix</keyword>
<reference evidence="3" key="1">
    <citation type="journal article" date="2019" name="Int. J. Syst. Evol. Microbiol.">
        <title>The Global Catalogue of Microorganisms (GCM) 10K type strain sequencing project: providing services to taxonomists for standard genome sequencing and annotation.</title>
        <authorList>
            <consortium name="The Broad Institute Genomics Platform"/>
            <consortium name="The Broad Institute Genome Sequencing Center for Infectious Disease"/>
            <person name="Wu L."/>
            <person name="Ma J."/>
        </authorList>
    </citation>
    <scope>NUCLEOTIDE SEQUENCE [LARGE SCALE GENOMIC DNA]</scope>
    <source>
        <strain evidence="3">JCM 18198</strain>
    </source>
</reference>
<keyword evidence="1" id="KW-0472">Membrane</keyword>
<sequence length="60" mass="7387">MMEKFDLKFYVTKIINLFRLNKNKIYICKKLLRINLNNEIKNYYHFFFIVYLLGIFAGKS</sequence>
<keyword evidence="1" id="KW-0812">Transmembrane</keyword>
<evidence type="ECO:0000313" key="2">
    <source>
        <dbReference type="EMBL" id="GAA4774782.1"/>
    </source>
</evidence>
<name>A0ABP9A8Z5_9FLAO</name>
<feature type="transmembrane region" description="Helical" evidence="1">
    <location>
        <begin position="42"/>
        <end position="58"/>
    </location>
</feature>